<evidence type="ECO:0000256" key="2">
    <source>
        <dbReference type="ARBA" id="ARBA00022801"/>
    </source>
</evidence>
<dbReference type="GO" id="GO:0004521">
    <property type="term" value="F:RNA endonuclease activity"/>
    <property type="evidence" value="ECO:0007669"/>
    <property type="project" value="InterPro"/>
</dbReference>
<dbReference type="Pfam" id="PF00545">
    <property type="entry name" value="Ribonuclease"/>
    <property type="match status" value="1"/>
</dbReference>
<keyword evidence="5" id="KW-1185">Reference proteome</keyword>
<evidence type="ECO:0000256" key="1">
    <source>
        <dbReference type="ARBA" id="ARBA00022722"/>
    </source>
</evidence>
<evidence type="ECO:0000313" key="5">
    <source>
        <dbReference type="Proteomes" id="UP001283341"/>
    </source>
</evidence>
<dbReference type="GO" id="GO:0016787">
    <property type="term" value="F:hydrolase activity"/>
    <property type="evidence" value="ECO:0007669"/>
    <property type="project" value="UniProtKB-KW"/>
</dbReference>
<evidence type="ECO:0000256" key="3">
    <source>
        <dbReference type="SAM" id="SignalP"/>
    </source>
</evidence>
<evidence type="ECO:0000313" key="4">
    <source>
        <dbReference type="EMBL" id="KAK3312881.1"/>
    </source>
</evidence>
<dbReference type="AlphaFoldDB" id="A0AAE0HUE6"/>
<organism evidence="4 5">
    <name type="scientific">Apodospora peruviana</name>
    <dbReference type="NCBI Taxonomy" id="516989"/>
    <lineage>
        <taxon>Eukaryota</taxon>
        <taxon>Fungi</taxon>
        <taxon>Dikarya</taxon>
        <taxon>Ascomycota</taxon>
        <taxon>Pezizomycotina</taxon>
        <taxon>Sordariomycetes</taxon>
        <taxon>Sordariomycetidae</taxon>
        <taxon>Sordariales</taxon>
        <taxon>Lasiosphaeriaceae</taxon>
        <taxon>Apodospora</taxon>
    </lineage>
</organism>
<dbReference type="EMBL" id="JAUEDM010000008">
    <property type="protein sequence ID" value="KAK3312881.1"/>
    <property type="molecule type" value="Genomic_DNA"/>
</dbReference>
<name>A0AAE0HUE6_9PEZI</name>
<feature type="chain" id="PRO_5041903760" evidence="3">
    <location>
        <begin position="23"/>
        <end position="161"/>
    </location>
</feature>
<dbReference type="Proteomes" id="UP001283341">
    <property type="component" value="Unassembled WGS sequence"/>
</dbReference>
<reference evidence="4" key="1">
    <citation type="journal article" date="2023" name="Mol. Phylogenet. Evol.">
        <title>Genome-scale phylogeny and comparative genomics of the fungal order Sordariales.</title>
        <authorList>
            <person name="Hensen N."/>
            <person name="Bonometti L."/>
            <person name="Westerberg I."/>
            <person name="Brannstrom I.O."/>
            <person name="Guillou S."/>
            <person name="Cros-Aarteil S."/>
            <person name="Calhoun S."/>
            <person name="Haridas S."/>
            <person name="Kuo A."/>
            <person name="Mondo S."/>
            <person name="Pangilinan J."/>
            <person name="Riley R."/>
            <person name="LaButti K."/>
            <person name="Andreopoulos B."/>
            <person name="Lipzen A."/>
            <person name="Chen C."/>
            <person name="Yan M."/>
            <person name="Daum C."/>
            <person name="Ng V."/>
            <person name="Clum A."/>
            <person name="Steindorff A."/>
            <person name="Ohm R.A."/>
            <person name="Martin F."/>
            <person name="Silar P."/>
            <person name="Natvig D.O."/>
            <person name="Lalanne C."/>
            <person name="Gautier V."/>
            <person name="Ament-Velasquez S.L."/>
            <person name="Kruys A."/>
            <person name="Hutchinson M.I."/>
            <person name="Powell A.J."/>
            <person name="Barry K."/>
            <person name="Miller A.N."/>
            <person name="Grigoriev I.V."/>
            <person name="Debuchy R."/>
            <person name="Gladieux P."/>
            <person name="Hiltunen Thoren M."/>
            <person name="Johannesson H."/>
        </authorList>
    </citation>
    <scope>NUCLEOTIDE SEQUENCE</scope>
    <source>
        <strain evidence="4">CBS 118394</strain>
    </source>
</reference>
<sequence length="161" mass="17640">MVAYKSCFLTFLLANLGHLAAASPISPQAASNTTASIDSVSAAAINLSCRTGRTDTVTFRLSQLTSNMRYFPDNTHASGYPKRFFNDEGFRWEFSRAACEAGTTLEMPVFTDGHLYDWDRAPRPSPGLFRLVYVSDGTNNALCGLIVHRGDAGDFELCNQI</sequence>
<keyword evidence="1" id="KW-0540">Nuclease</keyword>
<dbReference type="SUPFAM" id="SSF53933">
    <property type="entry name" value="Microbial ribonucleases"/>
    <property type="match status" value="1"/>
</dbReference>
<proteinExistence type="predicted"/>
<protein>
    <submittedName>
        <fullName evidence="4">Ribonuclease/ribotoxin</fullName>
    </submittedName>
</protein>
<dbReference type="InterPro" id="IPR016191">
    <property type="entry name" value="Ribonuclease/ribotoxin"/>
</dbReference>
<feature type="signal peptide" evidence="3">
    <location>
        <begin position="1"/>
        <end position="22"/>
    </location>
</feature>
<reference evidence="4" key="2">
    <citation type="submission" date="2023-06" db="EMBL/GenBank/DDBJ databases">
        <authorList>
            <consortium name="Lawrence Berkeley National Laboratory"/>
            <person name="Haridas S."/>
            <person name="Hensen N."/>
            <person name="Bonometti L."/>
            <person name="Westerberg I."/>
            <person name="Brannstrom I.O."/>
            <person name="Guillou S."/>
            <person name="Cros-Aarteil S."/>
            <person name="Calhoun S."/>
            <person name="Kuo A."/>
            <person name="Mondo S."/>
            <person name="Pangilinan J."/>
            <person name="Riley R."/>
            <person name="Labutti K."/>
            <person name="Andreopoulos B."/>
            <person name="Lipzen A."/>
            <person name="Chen C."/>
            <person name="Yanf M."/>
            <person name="Daum C."/>
            <person name="Ng V."/>
            <person name="Clum A."/>
            <person name="Steindorff A."/>
            <person name="Ohm R."/>
            <person name="Martin F."/>
            <person name="Silar P."/>
            <person name="Natvig D."/>
            <person name="Lalanne C."/>
            <person name="Gautier V."/>
            <person name="Ament-Velasquez S.L."/>
            <person name="Kruys A."/>
            <person name="Hutchinson M.I."/>
            <person name="Powell A.J."/>
            <person name="Barry K."/>
            <person name="Miller A.N."/>
            <person name="Grigoriev I.V."/>
            <person name="Debuchy R."/>
            <person name="Gladieux P."/>
            <person name="Thoren M.H."/>
            <person name="Johannesson H."/>
        </authorList>
    </citation>
    <scope>NUCLEOTIDE SEQUENCE</scope>
    <source>
        <strain evidence="4">CBS 118394</strain>
    </source>
</reference>
<dbReference type="InterPro" id="IPR000026">
    <property type="entry name" value="N1-like"/>
</dbReference>
<dbReference type="Gene3D" id="3.10.450.30">
    <property type="entry name" value="Microbial ribonucleases"/>
    <property type="match status" value="1"/>
</dbReference>
<accession>A0AAE0HUE6</accession>
<comment type="caution">
    <text evidence="4">The sequence shown here is derived from an EMBL/GenBank/DDBJ whole genome shotgun (WGS) entry which is preliminary data.</text>
</comment>
<keyword evidence="2" id="KW-0378">Hydrolase</keyword>
<dbReference type="GO" id="GO:0003723">
    <property type="term" value="F:RNA binding"/>
    <property type="evidence" value="ECO:0007669"/>
    <property type="project" value="InterPro"/>
</dbReference>
<keyword evidence="3" id="KW-0732">Signal</keyword>
<gene>
    <name evidence="4" type="ORF">B0H66DRAFT_569112</name>
</gene>